<dbReference type="InterPro" id="IPR023606">
    <property type="entry name" value="CoA-Trfase_III_dom_1_sf"/>
</dbReference>
<dbReference type="Proteomes" id="UP000282741">
    <property type="component" value="Chromosome"/>
</dbReference>
<accession>A0AAN1RWY0</accession>
<dbReference type="InterPro" id="IPR003673">
    <property type="entry name" value="CoA-Trfase_fam_III"/>
</dbReference>
<dbReference type="GO" id="GO:0008410">
    <property type="term" value="F:CoA-transferase activity"/>
    <property type="evidence" value="ECO:0007669"/>
    <property type="project" value="TreeGrafter"/>
</dbReference>
<evidence type="ECO:0000313" key="3">
    <source>
        <dbReference type="Proteomes" id="UP000282741"/>
    </source>
</evidence>
<dbReference type="InterPro" id="IPR044855">
    <property type="entry name" value="CoA-Trfase_III_dom3_sf"/>
</dbReference>
<dbReference type="Gene3D" id="3.30.1540.10">
    <property type="entry name" value="formyl-coa transferase, domain 3"/>
    <property type="match status" value="1"/>
</dbReference>
<dbReference type="GeneID" id="92995086"/>
<sequence>MAGPLQGVRVVDMTSVAMGPYATQILGDMGAEVIKVEAPQGDVFRSSAPAAHAGMGPAYLNLNRNKFSVTLDAKAPADRERLLALIAGADVFVSNVRAAALARLGLDAATLCARHPRLVHCSAVGFGQDGPYAAQPAFDDIIQAMSGLADLQGRNSGAPAYVNTILADKVAGLTLAYAIPMALYERERSGQGQAIEVPMFETMVSFTLAEHLSGHSFVPPRGPMGYSRVLSPQRRPYRTRDGYLALLPYTDAQWRRFFALAQRPELAEDARYVDAAARARNVDALYQDLADIVAGRDTEAWLALLAGADIPHSRVNTPQALFDDPHLRATGFFRQVEHPTEGRLVTTAIPVRFSRTPGGIRRLAPRQDADRDML</sequence>
<dbReference type="SUPFAM" id="SSF89796">
    <property type="entry name" value="CoA-transferase family III (CaiB/BaiF)"/>
    <property type="match status" value="1"/>
</dbReference>
<proteinExistence type="predicted"/>
<name>A0AAN1RWY0_9BORD</name>
<dbReference type="Pfam" id="PF02515">
    <property type="entry name" value="CoA_transf_3"/>
    <property type="match status" value="1"/>
</dbReference>
<organism evidence="2 3">
    <name type="scientific">Bordetella hinzii</name>
    <dbReference type="NCBI Taxonomy" id="103855"/>
    <lineage>
        <taxon>Bacteria</taxon>
        <taxon>Pseudomonadati</taxon>
        <taxon>Pseudomonadota</taxon>
        <taxon>Betaproteobacteria</taxon>
        <taxon>Burkholderiales</taxon>
        <taxon>Alcaligenaceae</taxon>
        <taxon>Bordetella</taxon>
    </lineage>
</organism>
<evidence type="ECO:0000313" key="2">
    <source>
        <dbReference type="EMBL" id="AZW17582.1"/>
    </source>
</evidence>
<reference evidence="3" key="1">
    <citation type="submission" date="2017-10" db="EMBL/GenBank/DDBJ databases">
        <title>Whole genome sequencing of various Bordetella species.</title>
        <authorList>
            <person name="Weigand M.R."/>
            <person name="Loparev V."/>
            <person name="Peng Y."/>
            <person name="Bowden K.E."/>
            <person name="Tondella M.L."/>
            <person name="Williams M.M."/>
        </authorList>
    </citation>
    <scope>NUCLEOTIDE SEQUENCE [LARGE SCALE GENOMIC DNA]</scope>
    <source>
        <strain evidence="3">H720</strain>
    </source>
</reference>
<protein>
    <submittedName>
        <fullName evidence="2">CoA transferase</fullName>
    </submittedName>
</protein>
<evidence type="ECO:0000256" key="1">
    <source>
        <dbReference type="ARBA" id="ARBA00022679"/>
    </source>
</evidence>
<dbReference type="PANTHER" id="PTHR48207">
    <property type="entry name" value="SUCCINATE--HYDROXYMETHYLGLUTARATE COA-TRANSFERASE"/>
    <property type="match status" value="1"/>
</dbReference>
<keyword evidence="1 2" id="KW-0808">Transferase</keyword>
<dbReference type="Gene3D" id="3.40.50.10540">
    <property type="entry name" value="Crotonobetainyl-coa:carnitine coa-transferase, domain 1"/>
    <property type="match status" value="1"/>
</dbReference>
<dbReference type="EMBL" id="CP024172">
    <property type="protein sequence ID" value="AZW17582.1"/>
    <property type="molecule type" value="Genomic_DNA"/>
</dbReference>
<gene>
    <name evidence="2" type="ORF">CS347_12805</name>
</gene>
<dbReference type="AlphaFoldDB" id="A0AAN1RWY0"/>
<dbReference type="RefSeq" id="WP_032978244.1">
    <property type="nucleotide sequence ID" value="NZ_CP012077.1"/>
</dbReference>
<dbReference type="InterPro" id="IPR050483">
    <property type="entry name" value="CoA-transferase_III_domain"/>
</dbReference>
<dbReference type="PANTHER" id="PTHR48207:SF4">
    <property type="entry name" value="BLL6097 PROTEIN"/>
    <property type="match status" value="1"/>
</dbReference>